<evidence type="ECO:0000259" key="1">
    <source>
        <dbReference type="Pfam" id="PF13480"/>
    </source>
</evidence>
<dbReference type="InterPro" id="IPR016181">
    <property type="entry name" value="Acyl_CoA_acyltransferase"/>
</dbReference>
<organism evidence="2 3">
    <name type="scientific">Chromatium okenii</name>
    <dbReference type="NCBI Taxonomy" id="61644"/>
    <lineage>
        <taxon>Bacteria</taxon>
        <taxon>Pseudomonadati</taxon>
        <taxon>Pseudomonadota</taxon>
        <taxon>Gammaproteobacteria</taxon>
        <taxon>Chromatiales</taxon>
        <taxon>Chromatiaceae</taxon>
        <taxon>Chromatium</taxon>
    </lineage>
</organism>
<accession>A0A2S7XQS7</accession>
<keyword evidence="2" id="KW-0808">Transferase</keyword>
<name>A0A2S7XQS7_9GAMM</name>
<dbReference type="SUPFAM" id="SSF55729">
    <property type="entry name" value="Acyl-CoA N-acyltransferases (Nat)"/>
    <property type="match status" value="1"/>
</dbReference>
<comment type="caution">
    <text evidence="2">The sequence shown here is derived from an EMBL/GenBank/DDBJ whole genome shotgun (WGS) entry which is preliminary data.</text>
</comment>
<proteinExistence type="predicted"/>
<dbReference type="RefSeq" id="WP_105073741.1">
    <property type="nucleotide sequence ID" value="NZ_PPGH01000035.1"/>
</dbReference>
<reference evidence="2 3" key="1">
    <citation type="submission" date="2018-01" db="EMBL/GenBank/DDBJ databases">
        <title>The complete genome sequence of Chromatium okenii LaCa, a purple sulfur bacterium with a turbulent life.</title>
        <authorList>
            <person name="Luedin S.M."/>
            <person name="Liechti N."/>
            <person name="Storelli N."/>
            <person name="Danza F."/>
            <person name="Wittwer M."/>
            <person name="Pothier J.F."/>
            <person name="Tonolla M.A."/>
        </authorList>
    </citation>
    <scope>NUCLEOTIDE SEQUENCE [LARGE SCALE GENOMIC DNA]</scope>
    <source>
        <strain evidence="2 3">LaCa</strain>
    </source>
</reference>
<evidence type="ECO:0000313" key="2">
    <source>
        <dbReference type="EMBL" id="PQJ96104.1"/>
    </source>
</evidence>
<dbReference type="Gene3D" id="3.40.630.30">
    <property type="match status" value="1"/>
</dbReference>
<dbReference type="Pfam" id="PF13480">
    <property type="entry name" value="Acetyltransf_6"/>
    <property type="match status" value="1"/>
</dbReference>
<sequence>MFAQFSSTFLNTPVNLPDQAQQILNDHEKRSFDLGFDWLKLLVEVALDVDDHIRIYLVKENVDNTQLILPLKHKTGAQNLFALTTFYTSLYSPAIIQTNAVSIMVSCFSAIRHEIPAWHSLRLQPLARDAEYTQIKTALRQAGWLTFEFFCFGNWYLPISTTNYDAIFANFSSRVKSTLKRKHKQFLMHGHGHLTIITRDKHLEQFIQDYVHVYASSWKKPEPYPEFIPALIRLCARRGWLRLGLAYINGEVAAAQIWIVCYGRAAIYKLAYDARFEHYSVGTLLTDHLMRHVIEVDQVKEIDYLIGDDPYKRDWMTHRRERWGLIAYNPRTISGLFGAMKQFTVDSAKKLYFWLKRN</sequence>
<dbReference type="AlphaFoldDB" id="A0A2S7XQS7"/>
<keyword evidence="3" id="KW-1185">Reference proteome</keyword>
<dbReference type="EMBL" id="PPGH01000035">
    <property type="protein sequence ID" value="PQJ96104.1"/>
    <property type="molecule type" value="Genomic_DNA"/>
</dbReference>
<dbReference type="InterPro" id="IPR038740">
    <property type="entry name" value="BioF2-like_GNAT_dom"/>
</dbReference>
<feature type="domain" description="BioF2-like acetyltransferase" evidence="1">
    <location>
        <begin position="174"/>
        <end position="313"/>
    </location>
</feature>
<evidence type="ECO:0000313" key="3">
    <source>
        <dbReference type="Proteomes" id="UP000239936"/>
    </source>
</evidence>
<dbReference type="OrthoDB" id="4349922at2"/>
<gene>
    <name evidence="2" type="ORF">CXB77_09810</name>
</gene>
<dbReference type="Proteomes" id="UP000239936">
    <property type="component" value="Unassembled WGS sequence"/>
</dbReference>
<protein>
    <submittedName>
        <fullName evidence="2">GNAT family N-acetyltransferase</fullName>
    </submittedName>
</protein>
<dbReference type="GO" id="GO:0016740">
    <property type="term" value="F:transferase activity"/>
    <property type="evidence" value="ECO:0007669"/>
    <property type="project" value="UniProtKB-KW"/>
</dbReference>